<evidence type="ECO:0000256" key="3">
    <source>
        <dbReference type="ARBA" id="ARBA00022792"/>
    </source>
</evidence>
<dbReference type="Pfam" id="PF01926">
    <property type="entry name" value="MMR_HSR1"/>
    <property type="match status" value="1"/>
</dbReference>
<keyword evidence="7" id="KW-0472">Membrane</keyword>
<keyword evidence="5" id="KW-0496">Mitochondrion</keyword>
<comment type="subcellular location">
    <subcellularLocation>
        <location evidence="1">Mitochondrion inner membrane</location>
        <topology evidence="1">Peripheral membrane protein</topology>
        <orientation evidence="1">Matrix side</orientation>
    </subcellularLocation>
</comment>
<sequence length="358" mass="41654">MWITRQQRFIFAWRWSGDLAGLACPHSTRSISNGMPKVGHREHYQLPAKFDFRIWFPMHMSVQLKKMIGKLRTVDLIIEVHDARVPITGRNPQFYSSLYAVRPHILVLNKMDLISKDLRKPIEDYYRDNGMTNLLWTNCKKRLRKPLTNLQNMMLQCLHDEPRFNRTVKTEYQVMVVGIPNVGKSSLINSLRLINLGNSQKAVEEGARPGVTVRVQNRVRILDQPPLYILDTPGVLNPLARDADSAMKLALCNLILESATQVHYVADYLLYWLNKTGDYSYVDFLNLRNGPSDDIQKVLLDMCESNNLRFQCYVAGQRAERWDIDSAAKLFINMFRNNKLREHCLDIDLLRDYIDKNE</sequence>
<dbReference type="SUPFAM" id="SSF52540">
    <property type="entry name" value="P-loop containing nucleoside triphosphate hydrolases"/>
    <property type="match status" value="1"/>
</dbReference>
<dbReference type="WBParaSite" id="sdigi.contig318.g7401.t1">
    <property type="protein sequence ID" value="sdigi.contig318.g7401.t1"/>
    <property type="gene ID" value="sdigi.contig318.g7401"/>
</dbReference>
<reference evidence="11" key="1">
    <citation type="submission" date="2022-11" db="UniProtKB">
        <authorList>
            <consortium name="WormBaseParasite"/>
        </authorList>
    </citation>
    <scope>IDENTIFICATION</scope>
</reference>
<dbReference type="PANTHER" id="PTHR45782:SF4">
    <property type="entry name" value="MITOCHONDRIAL RIBOSOME-ASSOCIATED GTPASE 1"/>
    <property type="match status" value="1"/>
</dbReference>
<keyword evidence="6" id="KW-0342">GTP-binding</keyword>
<evidence type="ECO:0000313" key="11">
    <source>
        <dbReference type="WBParaSite" id="sdigi.contig318.g7401.t1"/>
    </source>
</evidence>
<dbReference type="Proteomes" id="UP000887581">
    <property type="component" value="Unplaced"/>
</dbReference>
<keyword evidence="2" id="KW-0547">Nucleotide-binding</keyword>
<dbReference type="PANTHER" id="PTHR45782">
    <property type="entry name" value="MITOCHONDRIAL RIBOSOME-ASSOCIATED GTPASE 1"/>
    <property type="match status" value="1"/>
</dbReference>
<dbReference type="FunFam" id="3.40.50.300:FF:000876">
    <property type="entry name" value="Mitochondrial GTPase 1"/>
    <property type="match status" value="1"/>
</dbReference>
<evidence type="ECO:0000259" key="9">
    <source>
        <dbReference type="Pfam" id="PF01926"/>
    </source>
</evidence>
<evidence type="ECO:0000313" key="10">
    <source>
        <dbReference type="Proteomes" id="UP000887581"/>
    </source>
</evidence>
<keyword evidence="3" id="KW-0999">Mitochondrion inner membrane</keyword>
<dbReference type="Gene3D" id="1.10.1580.10">
    <property type="match status" value="1"/>
</dbReference>
<protein>
    <submittedName>
        <fullName evidence="11">G domain-containing protein</fullName>
    </submittedName>
</protein>
<evidence type="ECO:0000256" key="1">
    <source>
        <dbReference type="ARBA" id="ARBA00004443"/>
    </source>
</evidence>
<evidence type="ECO:0000256" key="7">
    <source>
        <dbReference type="ARBA" id="ARBA00023136"/>
    </source>
</evidence>
<dbReference type="GO" id="GO:0003924">
    <property type="term" value="F:GTPase activity"/>
    <property type="evidence" value="ECO:0007669"/>
    <property type="project" value="TreeGrafter"/>
</dbReference>
<dbReference type="Gene3D" id="3.40.50.300">
    <property type="entry name" value="P-loop containing nucleotide triphosphate hydrolases"/>
    <property type="match status" value="1"/>
</dbReference>
<evidence type="ECO:0000256" key="6">
    <source>
        <dbReference type="ARBA" id="ARBA00023134"/>
    </source>
</evidence>
<dbReference type="GO" id="GO:0005525">
    <property type="term" value="F:GTP binding"/>
    <property type="evidence" value="ECO:0007669"/>
    <property type="project" value="UniProtKB-KW"/>
</dbReference>
<evidence type="ECO:0000256" key="5">
    <source>
        <dbReference type="ARBA" id="ARBA00023128"/>
    </source>
</evidence>
<dbReference type="AlphaFoldDB" id="A0A915PPY1"/>
<keyword evidence="10" id="KW-1185">Reference proteome</keyword>
<dbReference type="CDD" id="cd01856">
    <property type="entry name" value="YlqF"/>
    <property type="match status" value="1"/>
</dbReference>
<evidence type="ECO:0000256" key="4">
    <source>
        <dbReference type="ARBA" id="ARBA00022946"/>
    </source>
</evidence>
<dbReference type="InterPro" id="IPR023179">
    <property type="entry name" value="GTP-bd_ortho_bundle_sf"/>
</dbReference>
<dbReference type="GO" id="GO:0005743">
    <property type="term" value="C:mitochondrial inner membrane"/>
    <property type="evidence" value="ECO:0007669"/>
    <property type="project" value="UniProtKB-SubCell"/>
</dbReference>
<evidence type="ECO:0000256" key="2">
    <source>
        <dbReference type="ARBA" id="ARBA00022741"/>
    </source>
</evidence>
<dbReference type="GO" id="GO:0032543">
    <property type="term" value="P:mitochondrial translation"/>
    <property type="evidence" value="ECO:0007669"/>
    <property type="project" value="TreeGrafter"/>
</dbReference>
<feature type="domain" description="G" evidence="9">
    <location>
        <begin position="173"/>
        <end position="253"/>
    </location>
</feature>
<proteinExistence type="predicted"/>
<comment type="function">
    <text evidence="8">Plays a role in the regulation of the mitochondrial ribosome assembly and of translational activity. Displays mitochondrial GTPase activity.</text>
</comment>
<dbReference type="InterPro" id="IPR027417">
    <property type="entry name" value="P-loop_NTPase"/>
</dbReference>
<dbReference type="FunFam" id="1.10.1580.10:FF:000004">
    <property type="entry name" value="Mitochondrial GTPase 1"/>
    <property type="match status" value="1"/>
</dbReference>
<name>A0A915PPY1_9BILA</name>
<accession>A0A915PPY1</accession>
<dbReference type="InterPro" id="IPR006073">
    <property type="entry name" value="GTP-bd"/>
</dbReference>
<evidence type="ECO:0000256" key="8">
    <source>
        <dbReference type="ARBA" id="ARBA00045284"/>
    </source>
</evidence>
<organism evidence="10 11">
    <name type="scientific">Setaria digitata</name>
    <dbReference type="NCBI Taxonomy" id="48799"/>
    <lineage>
        <taxon>Eukaryota</taxon>
        <taxon>Metazoa</taxon>
        <taxon>Ecdysozoa</taxon>
        <taxon>Nematoda</taxon>
        <taxon>Chromadorea</taxon>
        <taxon>Rhabditida</taxon>
        <taxon>Spirurina</taxon>
        <taxon>Spiruromorpha</taxon>
        <taxon>Filarioidea</taxon>
        <taxon>Setariidae</taxon>
        <taxon>Setaria</taxon>
    </lineage>
</organism>
<dbReference type="PRINTS" id="PR00326">
    <property type="entry name" value="GTP1OBG"/>
</dbReference>
<keyword evidence="4" id="KW-0809">Transit peptide</keyword>